<sequence>MGGVIAALATPSSLHDGELTLLPLDSGIPALLVAASYDDEITRWTQVPQGMTLLDAGLVVAGWAGNERVVRLQVCLPELSPAGLVTVWINARDKAEVGYWLLEAARGHGVARRALAMLCDWTFASSDIDELELTTLPGNTASEKVAAACGFDDAGFIELDVKGERRSLRLWLRARDEEKRSAAGQRASVGT</sequence>
<dbReference type="Proteomes" id="UP000248724">
    <property type="component" value="Unassembled WGS sequence"/>
</dbReference>
<accession>A0A2W6AEK4</accession>
<dbReference type="GO" id="GO:0008999">
    <property type="term" value="F:protein-N-terminal-alanine acetyltransferase activity"/>
    <property type="evidence" value="ECO:0007669"/>
    <property type="project" value="TreeGrafter"/>
</dbReference>
<evidence type="ECO:0000313" key="3">
    <source>
        <dbReference type="Proteomes" id="UP000248724"/>
    </source>
</evidence>
<gene>
    <name evidence="2" type="ORF">DLM65_01385</name>
</gene>
<dbReference type="PANTHER" id="PTHR43441">
    <property type="entry name" value="RIBOSOMAL-PROTEIN-SERINE ACETYLTRANSFERASE"/>
    <property type="match status" value="1"/>
</dbReference>
<proteinExistence type="predicted"/>
<protein>
    <recommendedName>
        <fullName evidence="1">N-acetyltransferase domain-containing protein</fullName>
    </recommendedName>
</protein>
<organism evidence="2 3">
    <name type="scientific">Candidatus Aeolococcus gillhamiae</name>
    <dbReference type="NCBI Taxonomy" id="3127015"/>
    <lineage>
        <taxon>Bacteria</taxon>
        <taxon>Bacillati</taxon>
        <taxon>Candidatus Dormiibacterota</taxon>
        <taxon>Candidatus Dormibacteria</taxon>
        <taxon>Candidatus Aeolococcales</taxon>
        <taxon>Candidatus Aeolococcaceae</taxon>
        <taxon>Candidatus Aeolococcus</taxon>
    </lineage>
</organism>
<dbReference type="Gene3D" id="3.40.630.30">
    <property type="match status" value="1"/>
</dbReference>
<evidence type="ECO:0000313" key="2">
    <source>
        <dbReference type="EMBL" id="PZR83688.1"/>
    </source>
</evidence>
<dbReference type="PROSITE" id="PS51186">
    <property type="entry name" value="GNAT"/>
    <property type="match status" value="1"/>
</dbReference>
<dbReference type="EMBL" id="QHBU01000028">
    <property type="protein sequence ID" value="PZR83688.1"/>
    <property type="molecule type" value="Genomic_DNA"/>
</dbReference>
<dbReference type="InterPro" id="IPR000182">
    <property type="entry name" value="GNAT_dom"/>
</dbReference>
<dbReference type="GO" id="GO:0005737">
    <property type="term" value="C:cytoplasm"/>
    <property type="evidence" value="ECO:0007669"/>
    <property type="project" value="TreeGrafter"/>
</dbReference>
<dbReference type="PANTHER" id="PTHR43441:SF10">
    <property type="entry name" value="ACETYLTRANSFERASE"/>
    <property type="match status" value="1"/>
</dbReference>
<dbReference type="InterPro" id="IPR016181">
    <property type="entry name" value="Acyl_CoA_acyltransferase"/>
</dbReference>
<evidence type="ECO:0000259" key="1">
    <source>
        <dbReference type="PROSITE" id="PS51186"/>
    </source>
</evidence>
<comment type="caution">
    <text evidence="2">The sequence shown here is derived from an EMBL/GenBank/DDBJ whole genome shotgun (WGS) entry which is preliminary data.</text>
</comment>
<name>A0A2W6AEK4_9BACT</name>
<feature type="domain" description="N-acetyltransferase" evidence="1">
    <location>
        <begin position="31"/>
        <end position="175"/>
    </location>
</feature>
<reference evidence="2 3" key="1">
    <citation type="journal article" date="2017" name="Nature">
        <title>Atmospheric trace gases support primary production in Antarctic desert surface soil.</title>
        <authorList>
            <person name="Ji M."/>
            <person name="Greening C."/>
            <person name="Vanwonterghem I."/>
            <person name="Carere C.R."/>
            <person name="Bay S.K."/>
            <person name="Steen J.A."/>
            <person name="Montgomery K."/>
            <person name="Lines T."/>
            <person name="Beardall J."/>
            <person name="van Dorst J."/>
            <person name="Snape I."/>
            <person name="Stott M.B."/>
            <person name="Hugenholtz P."/>
            <person name="Ferrari B.C."/>
        </authorList>
    </citation>
    <scope>NUCLEOTIDE SEQUENCE [LARGE SCALE GENOMIC DNA]</scope>
    <source>
        <strain evidence="2">RRmetagenome_bin12</strain>
    </source>
</reference>
<dbReference type="SUPFAM" id="SSF55729">
    <property type="entry name" value="Acyl-CoA N-acyltransferases (Nat)"/>
    <property type="match status" value="1"/>
</dbReference>
<dbReference type="AlphaFoldDB" id="A0A2W6AEK4"/>
<dbReference type="GO" id="GO:1990189">
    <property type="term" value="F:protein N-terminal-serine acetyltransferase activity"/>
    <property type="evidence" value="ECO:0007669"/>
    <property type="project" value="TreeGrafter"/>
</dbReference>
<dbReference type="InterPro" id="IPR051908">
    <property type="entry name" value="Ribosomal_N-acetyltransferase"/>
</dbReference>
<dbReference type="Pfam" id="PF13302">
    <property type="entry name" value="Acetyltransf_3"/>
    <property type="match status" value="1"/>
</dbReference>